<feature type="transmembrane region" description="Helical" evidence="2">
    <location>
        <begin position="283"/>
        <end position="299"/>
    </location>
</feature>
<keyword evidence="4" id="KW-1185">Reference proteome</keyword>
<feature type="transmembrane region" description="Helical" evidence="2">
    <location>
        <begin position="662"/>
        <end position="679"/>
    </location>
</feature>
<feature type="transmembrane region" description="Helical" evidence="2">
    <location>
        <begin position="785"/>
        <end position="806"/>
    </location>
</feature>
<evidence type="ECO:0000313" key="3">
    <source>
        <dbReference type="EMBL" id="NIZ62107.1"/>
    </source>
</evidence>
<feature type="transmembrane region" description="Helical" evidence="2">
    <location>
        <begin position="259"/>
        <end position="277"/>
    </location>
</feature>
<feature type="transmembrane region" description="Helical" evidence="2">
    <location>
        <begin position="748"/>
        <end position="765"/>
    </location>
</feature>
<feature type="transmembrane region" description="Helical" evidence="2">
    <location>
        <begin position="430"/>
        <end position="450"/>
    </location>
</feature>
<feature type="transmembrane region" description="Helical" evidence="2">
    <location>
        <begin position="470"/>
        <end position="491"/>
    </location>
</feature>
<feature type="transmembrane region" description="Helical" evidence="2">
    <location>
        <begin position="537"/>
        <end position="556"/>
    </location>
</feature>
<dbReference type="InterPro" id="IPR019286">
    <property type="entry name" value="DUF2339_TM"/>
</dbReference>
<dbReference type="PIRSF" id="PIRSF035905">
    <property type="entry name" value="UCP035905_mp"/>
    <property type="match status" value="1"/>
</dbReference>
<feature type="transmembrane region" description="Helical" evidence="2">
    <location>
        <begin position="381"/>
        <end position="400"/>
    </location>
</feature>
<feature type="transmembrane region" description="Helical" evidence="2">
    <location>
        <begin position="594"/>
        <end position="610"/>
    </location>
</feature>
<feature type="transmembrane region" description="Helical" evidence="2">
    <location>
        <begin position="568"/>
        <end position="588"/>
    </location>
</feature>
<organism evidence="3 4">
    <name type="scientific">Parasedimentitalea denitrificans</name>
    <dbReference type="NCBI Taxonomy" id="2211118"/>
    <lineage>
        <taxon>Bacteria</taxon>
        <taxon>Pseudomonadati</taxon>
        <taxon>Pseudomonadota</taxon>
        <taxon>Alphaproteobacteria</taxon>
        <taxon>Rhodobacterales</taxon>
        <taxon>Paracoccaceae</taxon>
        <taxon>Parasedimentitalea</taxon>
    </lineage>
</organism>
<dbReference type="EMBL" id="QHLQ01000014">
    <property type="protein sequence ID" value="NIZ62107.1"/>
    <property type="molecule type" value="Genomic_DNA"/>
</dbReference>
<feature type="transmembrane region" description="Helical" evidence="2">
    <location>
        <begin position="688"/>
        <end position="711"/>
    </location>
</feature>
<evidence type="ECO:0000256" key="1">
    <source>
        <dbReference type="SAM" id="MobiDB-lite"/>
    </source>
</evidence>
<keyword evidence="2" id="KW-0472">Membrane</keyword>
<feature type="transmembrane region" description="Helical" evidence="2">
    <location>
        <begin position="232"/>
        <end position="252"/>
    </location>
</feature>
<accession>A0ABX0W932</accession>
<evidence type="ECO:0000256" key="2">
    <source>
        <dbReference type="SAM" id="Phobius"/>
    </source>
</evidence>
<sequence length="949" mass="101841">MLEFGLLLLGLLSLVIVIGVPYLLVSHARLKTRVADLEANRVRDHLRQGTKPRATESAASKTTRPWGEAKVGEPSSTSTDSRTELQDVGARHVADTSQTKSPGQKTIKPPVPPQETQAEKTPRAFVFKQDTYDALGQWLRENWVLVAGAASLALAGVFMVQYGAENGLLTPFWRVMAALGFGAALVIAGEVFRRRFGDEVEGSMQYLPSALAGAGLIALFSGLLSARAMYGLIDPGSALAALCLVSALAIVLGWFYGPFLSALGIIGATATPFLIGGESDAPWIFYYYFTLIALVGLAIDTIKRWAWVSVLALVATLSASWLLYLSGAIELHFLATTLLIAGAAIIIPERSIWPQHSGISLLDMCRSFSGKRVYPEFATRLSAAVTVAASAAAMAVAIDAGKPEEVYLALSALVVLLVAALIWMRQAPALYDHALVPALAILAVLLLEPIDFGPLFREFMAGAQRPPETAAPTTAWVLTAIGVLGTVLAFLRMQQMEGAEVKADNSPVVWALAAAVFAPVAILILEFLWQPTEVVGAYPWALTAIAVAALMTLLAERTARGQDTNRRALRVALSGIAALTLIALAFFLLLAKTALTLALAVMVLLTVLIDRKFDLPALGLFVQVGVAVITYRLVIDPGFYWASKFYFVDDVWVPKTSTTQVLLAYLGTLIPLVGAWHAARHTRPKTGLVLESAIATIGAVFISVMILRLISTPGDRSHADVGILAAVWAASMVNQLYRMQASGRFSQLVRGGLATAYGIALLFLLDELFGDANPLTRSNELVFGPPVLDSLAAAYLVLSGIFAVAAWKVTHFGRYAQISFASLAGLFTTLYVTLEIRRSWRGNDLTVPGITDPELYSYTLALLASSAIILIVAFWRRSDILRKMAMAGVVLTIAKVFLIDMNGLSGLTRVFSFMGLGLALVGLAWLNRVMNAQWAKGMSEGPPDVAPND</sequence>
<feature type="transmembrane region" description="Helical" evidence="2">
    <location>
        <begin position="204"/>
        <end position="226"/>
    </location>
</feature>
<protein>
    <submittedName>
        <fullName evidence="3">DUF2339 domain-containing protein</fullName>
    </submittedName>
</protein>
<feature type="transmembrane region" description="Helical" evidence="2">
    <location>
        <begin position="907"/>
        <end position="926"/>
    </location>
</feature>
<feature type="transmembrane region" description="Helical" evidence="2">
    <location>
        <begin position="617"/>
        <end position="642"/>
    </location>
</feature>
<feature type="transmembrane region" description="Helical" evidence="2">
    <location>
        <begin position="856"/>
        <end position="875"/>
    </location>
</feature>
<proteinExistence type="predicted"/>
<feature type="transmembrane region" description="Helical" evidence="2">
    <location>
        <begin position="884"/>
        <end position="901"/>
    </location>
</feature>
<keyword evidence="2" id="KW-0812">Transmembrane</keyword>
<feature type="transmembrane region" description="Helical" evidence="2">
    <location>
        <begin position="172"/>
        <end position="192"/>
    </location>
</feature>
<dbReference type="PANTHER" id="PTHR38434:SF1">
    <property type="entry name" value="BLL2549 PROTEIN"/>
    <property type="match status" value="1"/>
</dbReference>
<feature type="compositionally biased region" description="Basic and acidic residues" evidence="1">
    <location>
        <begin position="81"/>
        <end position="94"/>
    </location>
</feature>
<feature type="compositionally biased region" description="Polar residues" evidence="1">
    <location>
        <begin position="95"/>
        <end position="104"/>
    </location>
</feature>
<feature type="transmembrane region" description="Helical" evidence="2">
    <location>
        <begin position="143"/>
        <end position="160"/>
    </location>
</feature>
<reference evidence="3 4" key="1">
    <citation type="submission" date="2018-05" db="EMBL/GenBank/DDBJ databases">
        <authorList>
            <person name="Zhang Y.-J."/>
        </authorList>
    </citation>
    <scope>NUCLEOTIDE SEQUENCE [LARGE SCALE GENOMIC DNA]</scope>
    <source>
        <strain evidence="3 4">CY04</strain>
    </source>
</reference>
<evidence type="ECO:0000313" key="4">
    <source>
        <dbReference type="Proteomes" id="UP001429564"/>
    </source>
</evidence>
<dbReference type="InterPro" id="IPR014600">
    <property type="entry name" value="UCP035905_mem"/>
</dbReference>
<comment type="caution">
    <text evidence="3">The sequence shown here is derived from an EMBL/GenBank/DDBJ whole genome shotgun (WGS) entry which is preliminary data.</text>
</comment>
<feature type="transmembrane region" description="Helical" evidence="2">
    <location>
        <begin position="306"/>
        <end position="325"/>
    </location>
</feature>
<gene>
    <name evidence="3" type="ORF">DL239_14085</name>
</gene>
<feature type="transmembrane region" description="Helical" evidence="2">
    <location>
        <begin position="503"/>
        <end position="525"/>
    </location>
</feature>
<feature type="transmembrane region" description="Helical" evidence="2">
    <location>
        <begin position="331"/>
        <end position="347"/>
    </location>
</feature>
<feature type="transmembrane region" description="Helical" evidence="2">
    <location>
        <begin position="6"/>
        <end position="25"/>
    </location>
</feature>
<feature type="region of interest" description="Disordered" evidence="1">
    <location>
        <begin position="45"/>
        <end position="123"/>
    </location>
</feature>
<feature type="transmembrane region" description="Helical" evidence="2">
    <location>
        <begin position="818"/>
        <end position="836"/>
    </location>
</feature>
<dbReference type="PANTHER" id="PTHR38434">
    <property type="entry name" value="BLL2549 PROTEIN"/>
    <property type="match status" value="1"/>
</dbReference>
<name>A0ABX0W932_9RHOB</name>
<feature type="transmembrane region" description="Helical" evidence="2">
    <location>
        <begin position="406"/>
        <end position="423"/>
    </location>
</feature>
<dbReference type="Pfam" id="PF10101">
    <property type="entry name" value="DUF2339"/>
    <property type="match status" value="1"/>
</dbReference>
<keyword evidence="2" id="KW-1133">Transmembrane helix</keyword>
<feature type="transmembrane region" description="Helical" evidence="2">
    <location>
        <begin position="717"/>
        <end position="736"/>
    </location>
</feature>
<dbReference type="RefSeq" id="WP_167684740.1">
    <property type="nucleotide sequence ID" value="NZ_QHLQ01000014.1"/>
</dbReference>
<dbReference type="Proteomes" id="UP001429564">
    <property type="component" value="Unassembled WGS sequence"/>
</dbReference>